<protein>
    <submittedName>
        <fullName evidence="2">Uncharacterized protein</fullName>
    </submittedName>
</protein>
<feature type="compositionally biased region" description="Basic and acidic residues" evidence="1">
    <location>
        <begin position="64"/>
        <end position="88"/>
    </location>
</feature>
<accession>A0A1I4M8I2</accession>
<evidence type="ECO:0000313" key="2">
    <source>
        <dbReference type="EMBL" id="SFL99568.1"/>
    </source>
</evidence>
<name>A0A1I4M8I2_9GAMM</name>
<dbReference type="STRING" id="488535.SAMN04487963_0919"/>
<keyword evidence="3" id="KW-1185">Reference proteome</keyword>
<organism evidence="2 3">
    <name type="scientific">Marinobacter zhejiangensis</name>
    <dbReference type="NCBI Taxonomy" id="488535"/>
    <lineage>
        <taxon>Bacteria</taxon>
        <taxon>Pseudomonadati</taxon>
        <taxon>Pseudomonadota</taxon>
        <taxon>Gammaproteobacteria</taxon>
        <taxon>Pseudomonadales</taxon>
        <taxon>Marinobacteraceae</taxon>
        <taxon>Marinobacter</taxon>
    </lineage>
</organism>
<dbReference type="AlphaFoldDB" id="A0A1I4M8I2"/>
<feature type="region of interest" description="Disordered" evidence="1">
    <location>
        <begin position="35"/>
        <end position="88"/>
    </location>
</feature>
<evidence type="ECO:0000313" key="3">
    <source>
        <dbReference type="Proteomes" id="UP000198519"/>
    </source>
</evidence>
<evidence type="ECO:0000256" key="1">
    <source>
        <dbReference type="SAM" id="MobiDB-lite"/>
    </source>
</evidence>
<dbReference type="Proteomes" id="UP000198519">
    <property type="component" value="Unassembled WGS sequence"/>
</dbReference>
<sequence>MKYRYGLIMLALPLVGQAGGYPHGLSDTVIEAKPRTQTEQALQRQRDSGPPEQGELSTQVYVDTQERISETFRRPVPERMADLNTKDE</sequence>
<dbReference type="EMBL" id="FOUE01000001">
    <property type="protein sequence ID" value="SFL99568.1"/>
    <property type="molecule type" value="Genomic_DNA"/>
</dbReference>
<dbReference type="OrthoDB" id="6078454at2"/>
<proteinExistence type="predicted"/>
<reference evidence="3" key="1">
    <citation type="submission" date="2016-10" db="EMBL/GenBank/DDBJ databases">
        <authorList>
            <person name="Varghese N."/>
            <person name="Submissions S."/>
        </authorList>
    </citation>
    <scope>NUCLEOTIDE SEQUENCE [LARGE SCALE GENOMIC DNA]</scope>
    <source>
        <strain evidence="3">CGMCC 1.7061</strain>
    </source>
</reference>
<gene>
    <name evidence="2" type="ORF">SAMN04487963_0919</name>
</gene>
<dbReference type="RefSeq" id="WP_092020678.1">
    <property type="nucleotide sequence ID" value="NZ_FOUE01000001.1"/>
</dbReference>